<dbReference type="EMBL" id="CM039439">
    <property type="protein sequence ID" value="KAI4296952.1"/>
    <property type="molecule type" value="Genomic_DNA"/>
</dbReference>
<reference evidence="1 2" key="1">
    <citation type="journal article" date="2022" name="DNA Res.">
        <title>Chromosomal-level genome assembly of the orchid tree Bauhinia variegata (Leguminosae; Cercidoideae) supports the allotetraploid origin hypothesis of Bauhinia.</title>
        <authorList>
            <person name="Zhong Y."/>
            <person name="Chen Y."/>
            <person name="Zheng D."/>
            <person name="Pang J."/>
            <person name="Liu Y."/>
            <person name="Luo S."/>
            <person name="Meng S."/>
            <person name="Qian L."/>
            <person name="Wei D."/>
            <person name="Dai S."/>
            <person name="Zhou R."/>
        </authorList>
    </citation>
    <scope>NUCLEOTIDE SEQUENCE [LARGE SCALE GENOMIC DNA]</scope>
    <source>
        <strain evidence="1">BV-YZ2020</strain>
    </source>
</reference>
<name>A0ACB9KJ46_BAUVA</name>
<keyword evidence="2" id="KW-1185">Reference proteome</keyword>
<sequence length="291" mass="32129">MGSSHSKTNLGREYVKCTEDAAEACLDDSIRVEMSKSGDGSDKVVHWDMAYKIGLGGCFFCLKNHKNSVELNLQDSTDNTSQLQVKIERDGFGGLPCKVDSCFSLGEQFSSLKDYQDCSVETTIISYRCSKREGLLVVEKKLNANKNPYMVTLAHYYVHKDLGLSAVARVRGVSVEVEGPYKHPANDLRKVLDQTCRSRVWTPTACPHCCTTPQHQPSRGVSNFSRKFLKYVSSNQSSNTEVGSMMIYPSSGNSGVQSYGALIHNSGDVSGMFNGSMFYIFGDLSINDKED</sequence>
<proteinExistence type="predicted"/>
<organism evidence="1 2">
    <name type="scientific">Bauhinia variegata</name>
    <name type="common">Purple orchid tree</name>
    <name type="synonym">Phanera variegata</name>
    <dbReference type="NCBI Taxonomy" id="167791"/>
    <lineage>
        <taxon>Eukaryota</taxon>
        <taxon>Viridiplantae</taxon>
        <taxon>Streptophyta</taxon>
        <taxon>Embryophyta</taxon>
        <taxon>Tracheophyta</taxon>
        <taxon>Spermatophyta</taxon>
        <taxon>Magnoliopsida</taxon>
        <taxon>eudicotyledons</taxon>
        <taxon>Gunneridae</taxon>
        <taxon>Pentapetalae</taxon>
        <taxon>rosids</taxon>
        <taxon>fabids</taxon>
        <taxon>Fabales</taxon>
        <taxon>Fabaceae</taxon>
        <taxon>Cercidoideae</taxon>
        <taxon>Cercideae</taxon>
        <taxon>Bauhiniinae</taxon>
        <taxon>Bauhinia</taxon>
    </lineage>
</organism>
<accession>A0ACB9KJ46</accession>
<dbReference type="Proteomes" id="UP000828941">
    <property type="component" value="Chromosome 14"/>
</dbReference>
<evidence type="ECO:0000313" key="2">
    <source>
        <dbReference type="Proteomes" id="UP000828941"/>
    </source>
</evidence>
<evidence type="ECO:0000313" key="1">
    <source>
        <dbReference type="EMBL" id="KAI4296952.1"/>
    </source>
</evidence>
<gene>
    <name evidence="1" type="ORF">L6164_036868</name>
</gene>
<protein>
    <submittedName>
        <fullName evidence="1">Uncharacterized protein</fullName>
    </submittedName>
</protein>
<comment type="caution">
    <text evidence="1">The sequence shown here is derived from an EMBL/GenBank/DDBJ whole genome shotgun (WGS) entry which is preliminary data.</text>
</comment>